<keyword evidence="6" id="KW-0812">Transmembrane</keyword>
<reference evidence="9" key="1">
    <citation type="submission" date="2022-06" db="EMBL/GenBank/DDBJ databases">
        <title>Diverse halophilic archaea isolated from saline environments.</title>
        <authorList>
            <person name="Cui H.-L."/>
        </authorList>
    </citation>
    <scope>NUCLEOTIDE SEQUENCE</scope>
    <source>
        <strain evidence="9">WLHS1</strain>
    </source>
</reference>
<feature type="transmembrane region" description="Helical" evidence="6">
    <location>
        <begin position="73"/>
        <end position="92"/>
    </location>
</feature>
<dbReference type="SMART" id="SM00387">
    <property type="entry name" value="HATPase_c"/>
    <property type="match status" value="1"/>
</dbReference>
<dbReference type="InterPro" id="IPR036890">
    <property type="entry name" value="HATPase_C_sf"/>
</dbReference>
<evidence type="ECO:0000256" key="4">
    <source>
        <dbReference type="ARBA" id="ARBA00022679"/>
    </source>
</evidence>
<dbReference type="InterPro" id="IPR005467">
    <property type="entry name" value="His_kinase_dom"/>
</dbReference>
<feature type="transmembrane region" description="Helical" evidence="6">
    <location>
        <begin position="148"/>
        <end position="172"/>
    </location>
</feature>
<dbReference type="GO" id="GO:0000155">
    <property type="term" value="F:phosphorelay sensor kinase activity"/>
    <property type="evidence" value="ECO:0007669"/>
    <property type="project" value="InterPro"/>
</dbReference>
<accession>A0A9E7SVA4</accession>
<evidence type="ECO:0000259" key="8">
    <source>
        <dbReference type="PROSITE" id="PS50112"/>
    </source>
</evidence>
<dbReference type="Pfam" id="PF02518">
    <property type="entry name" value="HATPase_c"/>
    <property type="match status" value="1"/>
</dbReference>
<name>A0A9E7SVA4_9EURY</name>
<dbReference type="RefSeq" id="WP_254155857.1">
    <property type="nucleotide sequence ID" value="NZ_CP100355.1"/>
</dbReference>
<keyword evidence="6" id="KW-0472">Membrane</keyword>
<evidence type="ECO:0000313" key="10">
    <source>
        <dbReference type="Proteomes" id="UP001056855"/>
    </source>
</evidence>
<dbReference type="AlphaFoldDB" id="A0A9E7SVA4"/>
<dbReference type="Gene3D" id="3.30.565.10">
    <property type="entry name" value="Histidine kinase-like ATPase, C-terminal domain"/>
    <property type="match status" value="1"/>
</dbReference>
<dbReference type="InterPro" id="IPR013655">
    <property type="entry name" value="PAS_fold_3"/>
</dbReference>
<evidence type="ECO:0000313" key="9">
    <source>
        <dbReference type="EMBL" id="UTF52093.1"/>
    </source>
</evidence>
<dbReference type="CDD" id="cd00075">
    <property type="entry name" value="HATPase"/>
    <property type="match status" value="1"/>
</dbReference>
<evidence type="ECO:0000256" key="2">
    <source>
        <dbReference type="ARBA" id="ARBA00012438"/>
    </source>
</evidence>
<dbReference type="InterPro" id="IPR003661">
    <property type="entry name" value="HisK_dim/P_dom"/>
</dbReference>
<feature type="transmembrane region" description="Helical" evidence="6">
    <location>
        <begin position="184"/>
        <end position="206"/>
    </location>
</feature>
<dbReference type="CDD" id="cd00082">
    <property type="entry name" value="HisKA"/>
    <property type="match status" value="1"/>
</dbReference>
<evidence type="ECO:0000256" key="5">
    <source>
        <dbReference type="ARBA" id="ARBA00022777"/>
    </source>
</evidence>
<dbReference type="PROSITE" id="PS50112">
    <property type="entry name" value="PAS"/>
    <property type="match status" value="1"/>
</dbReference>
<organism evidence="9 10">
    <name type="scientific">Natronosalvus rutilus</name>
    <dbReference type="NCBI Taxonomy" id="2953753"/>
    <lineage>
        <taxon>Archaea</taxon>
        <taxon>Methanobacteriati</taxon>
        <taxon>Methanobacteriota</taxon>
        <taxon>Stenosarchaea group</taxon>
        <taxon>Halobacteria</taxon>
        <taxon>Halobacteriales</taxon>
        <taxon>Natrialbaceae</taxon>
        <taxon>Natronosalvus</taxon>
    </lineage>
</organism>
<dbReference type="Pfam" id="PF08447">
    <property type="entry name" value="PAS_3"/>
    <property type="match status" value="1"/>
</dbReference>
<dbReference type="PANTHER" id="PTHR43304">
    <property type="entry name" value="PHYTOCHROME-LIKE PROTEIN CPH1"/>
    <property type="match status" value="1"/>
</dbReference>
<keyword evidence="4" id="KW-0808">Transferase</keyword>
<dbReference type="InterPro" id="IPR052162">
    <property type="entry name" value="Sensor_kinase/Photoreceptor"/>
</dbReference>
<dbReference type="KEGG" id="sawl:NGM29_09755"/>
<dbReference type="Proteomes" id="UP001056855">
    <property type="component" value="Chromosome"/>
</dbReference>
<evidence type="ECO:0000256" key="1">
    <source>
        <dbReference type="ARBA" id="ARBA00000085"/>
    </source>
</evidence>
<feature type="transmembrane region" description="Helical" evidence="6">
    <location>
        <begin position="6"/>
        <end position="27"/>
    </location>
</feature>
<protein>
    <recommendedName>
        <fullName evidence="2">histidine kinase</fullName>
        <ecNumber evidence="2">2.7.13.3</ecNumber>
    </recommendedName>
</protein>
<dbReference type="PROSITE" id="PS50109">
    <property type="entry name" value="HIS_KIN"/>
    <property type="match status" value="1"/>
</dbReference>
<feature type="transmembrane region" description="Helical" evidence="6">
    <location>
        <begin position="36"/>
        <end position="53"/>
    </location>
</feature>
<dbReference type="InterPro" id="IPR003594">
    <property type="entry name" value="HATPase_dom"/>
</dbReference>
<keyword evidence="3" id="KW-0597">Phosphoprotein</keyword>
<dbReference type="PANTHER" id="PTHR43304:SF1">
    <property type="entry name" value="PAC DOMAIN-CONTAINING PROTEIN"/>
    <property type="match status" value="1"/>
</dbReference>
<feature type="domain" description="Histidine kinase" evidence="7">
    <location>
        <begin position="469"/>
        <end position="681"/>
    </location>
</feature>
<evidence type="ECO:0000259" key="7">
    <source>
        <dbReference type="PROSITE" id="PS50109"/>
    </source>
</evidence>
<sequence>MEWHVSLWTALLGVTALVSFGFAVYVFRNYYRRDDAVAVAFFGIATATVWWSLAYALQVSVTTVSAKLVLNRFVWVGVALMMLSWPLFILVYTGHDRWARGRRFAMLAAIPTATLLVVLSGRADQFLYLEPTVEFVDGLYLLTFTPGAFFLFVQAYSYAINIVTYVLLWRTIRRQAGPVRRQAILLLLAGIVPAVATIVGMAGWITPLFFDLTPVAFLFTTLLVAWALFSHRLFEISPVARDVVFENLAEGVVVLSDENTVIDANDPARSLFGDRILGTTFVDAFEAYPEVASVVENESEDARVTVETSEGAKRLEVSALGVAPGGTVATVLLFEDVTDEETLERRYQSMIEKSPNVVATVDESWTLRYASPSITRVLGYEPARLVGRSLLEYVHPDDREDVRELRSQVREQSRTGSVQHRVRHVDGTWSLFRTMIEPLFDGAGEFVVTGTDVTGERIYEQRLQVLNRVLRHDVKNNVNVITGYAGLLEDHVDADGESYLETIEEKATALAELSELARDVDMVLHGEADHRTVDMAAAVDAATERLQRRYDDAAVTVDVDIDVDVDDNEKALALVNPLYSSAIDNVLKNAVEHSDRSTPSIEVTVDQTETTVDVIIADDGPGIPAVEQEVLTAGRETSLEHASGLGLWLVNWVVARSGGDVEFAENEPRGSIVRLQFPRATTATASAQAS</sequence>
<dbReference type="CDD" id="cd00130">
    <property type="entry name" value="PAS"/>
    <property type="match status" value="1"/>
</dbReference>
<keyword evidence="5" id="KW-0418">Kinase</keyword>
<keyword evidence="6" id="KW-1133">Transmembrane helix</keyword>
<proteinExistence type="predicted"/>
<dbReference type="Pfam" id="PF13188">
    <property type="entry name" value="PAS_8"/>
    <property type="match status" value="1"/>
</dbReference>
<dbReference type="InterPro" id="IPR000014">
    <property type="entry name" value="PAS"/>
</dbReference>
<evidence type="ECO:0000256" key="6">
    <source>
        <dbReference type="SAM" id="Phobius"/>
    </source>
</evidence>
<dbReference type="InterPro" id="IPR031621">
    <property type="entry name" value="HisKA_7TM"/>
</dbReference>
<keyword evidence="10" id="KW-1185">Reference proteome</keyword>
<dbReference type="Gene3D" id="3.30.450.20">
    <property type="entry name" value="PAS domain"/>
    <property type="match status" value="2"/>
</dbReference>
<comment type="catalytic activity">
    <reaction evidence="1">
        <text>ATP + protein L-histidine = ADP + protein N-phospho-L-histidine.</text>
        <dbReference type="EC" id="2.7.13.3"/>
    </reaction>
</comment>
<dbReference type="SUPFAM" id="SSF55785">
    <property type="entry name" value="PYP-like sensor domain (PAS domain)"/>
    <property type="match status" value="1"/>
</dbReference>
<dbReference type="GeneID" id="73290331"/>
<evidence type="ECO:0000256" key="3">
    <source>
        <dbReference type="ARBA" id="ARBA00022553"/>
    </source>
</evidence>
<gene>
    <name evidence="9" type="ORF">NGM29_09755</name>
</gene>
<feature type="domain" description="PAS" evidence="8">
    <location>
        <begin position="343"/>
        <end position="413"/>
    </location>
</feature>
<dbReference type="InterPro" id="IPR035965">
    <property type="entry name" value="PAS-like_dom_sf"/>
</dbReference>
<dbReference type="EMBL" id="CP100355">
    <property type="protein sequence ID" value="UTF52093.1"/>
    <property type="molecule type" value="Genomic_DNA"/>
</dbReference>
<dbReference type="NCBIfam" id="TIGR00229">
    <property type="entry name" value="sensory_box"/>
    <property type="match status" value="1"/>
</dbReference>
<feature type="transmembrane region" description="Helical" evidence="6">
    <location>
        <begin position="104"/>
        <end position="128"/>
    </location>
</feature>
<dbReference type="Pfam" id="PF16927">
    <property type="entry name" value="HisKA_7TM"/>
    <property type="match status" value="1"/>
</dbReference>
<dbReference type="SMART" id="SM00091">
    <property type="entry name" value="PAS"/>
    <property type="match status" value="2"/>
</dbReference>
<dbReference type="SUPFAM" id="SSF55874">
    <property type="entry name" value="ATPase domain of HSP90 chaperone/DNA topoisomerase II/histidine kinase"/>
    <property type="match status" value="1"/>
</dbReference>
<dbReference type="EC" id="2.7.13.3" evidence="2"/>